<dbReference type="EMBL" id="CP144099">
    <property type="protein sequence ID" value="WWC86766.1"/>
    <property type="molecule type" value="Genomic_DNA"/>
</dbReference>
<keyword evidence="3" id="KW-1185">Reference proteome</keyword>
<dbReference type="Proteomes" id="UP001355207">
    <property type="component" value="Chromosome 2"/>
</dbReference>
<evidence type="ECO:0000313" key="3">
    <source>
        <dbReference type="Proteomes" id="UP001355207"/>
    </source>
</evidence>
<protein>
    <submittedName>
        <fullName evidence="2">Uncharacterized protein</fullName>
    </submittedName>
</protein>
<accession>A0AAX4JNW3</accession>
<gene>
    <name evidence="2" type="ORF">L201_001645</name>
</gene>
<dbReference type="RefSeq" id="XP_066073529.1">
    <property type="nucleotide sequence ID" value="XM_066217432.1"/>
</dbReference>
<evidence type="ECO:0000256" key="1">
    <source>
        <dbReference type="SAM" id="MobiDB-lite"/>
    </source>
</evidence>
<reference evidence="2 3" key="1">
    <citation type="submission" date="2024-01" db="EMBL/GenBank/DDBJ databases">
        <title>Comparative genomics of Cryptococcus and Kwoniella reveals pathogenesis evolution and contrasting modes of karyotype evolution via chromosome fusion or intercentromeric recombination.</title>
        <authorList>
            <person name="Coelho M.A."/>
            <person name="David-Palma M."/>
            <person name="Shea T."/>
            <person name="Bowers K."/>
            <person name="McGinley-Smith S."/>
            <person name="Mohammad A.W."/>
            <person name="Gnirke A."/>
            <person name="Yurkov A.M."/>
            <person name="Nowrousian M."/>
            <person name="Sun S."/>
            <person name="Cuomo C.A."/>
            <person name="Heitman J."/>
        </authorList>
    </citation>
    <scope>NUCLEOTIDE SEQUENCE [LARGE SCALE GENOMIC DNA]</scope>
    <source>
        <strain evidence="2 3">CBS 6074</strain>
    </source>
</reference>
<dbReference type="AlphaFoldDB" id="A0AAX4JNW3"/>
<proteinExistence type="predicted"/>
<organism evidence="2 3">
    <name type="scientific">Kwoniella dendrophila CBS 6074</name>
    <dbReference type="NCBI Taxonomy" id="1295534"/>
    <lineage>
        <taxon>Eukaryota</taxon>
        <taxon>Fungi</taxon>
        <taxon>Dikarya</taxon>
        <taxon>Basidiomycota</taxon>
        <taxon>Agaricomycotina</taxon>
        <taxon>Tremellomycetes</taxon>
        <taxon>Tremellales</taxon>
        <taxon>Cryptococcaceae</taxon>
        <taxon>Kwoniella</taxon>
    </lineage>
</organism>
<dbReference type="GeneID" id="91092317"/>
<evidence type="ECO:0000313" key="2">
    <source>
        <dbReference type="EMBL" id="WWC86766.1"/>
    </source>
</evidence>
<name>A0AAX4JNW3_9TREE</name>
<feature type="compositionally biased region" description="Polar residues" evidence="1">
    <location>
        <begin position="16"/>
        <end position="28"/>
    </location>
</feature>
<sequence length="69" mass="7621">MTSTSRSPPRFERQASETPSVGSSTFSTFKEKMARTLSPNRDAHSSNNLRIGERRQSFGTGATEGKKRS</sequence>
<feature type="region of interest" description="Disordered" evidence="1">
    <location>
        <begin position="1"/>
        <end position="69"/>
    </location>
</feature>